<dbReference type="EMBL" id="VYSA01000001">
    <property type="protein sequence ID" value="KAA9110417.1"/>
    <property type="molecule type" value="Genomic_DNA"/>
</dbReference>
<feature type="transmembrane region" description="Helical" evidence="2">
    <location>
        <begin position="265"/>
        <end position="286"/>
    </location>
</feature>
<comment type="caution">
    <text evidence="3">The sequence shown here is derived from an EMBL/GenBank/DDBJ whole genome shotgun (WGS) entry which is preliminary data.</text>
</comment>
<accession>A0A5J5J2I4</accession>
<dbReference type="RefSeq" id="WP_150447193.1">
    <property type="nucleotide sequence ID" value="NZ_VYSA01000001.1"/>
</dbReference>
<evidence type="ECO:0008006" key="5">
    <source>
        <dbReference type="Google" id="ProtNLM"/>
    </source>
</evidence>
<keyword evidence="2" id="KW-0472">Membrane</keyword>
<evidence type="ECO:0000256" key="2">
    <source>
        <dbReference type="SAM" id="Phobius"/>
    </source>
</evidence>
<dbReference type="Proteomes" id="UP000325827">
    <property type="component" value="Unassembled WGS sequence"/>
</dbReference>
<evidence type="ECO:0000313" key="4">
    <source>
        <dbReference type="Proteomes" id="UP000325827"/>
    </source>
</evidence>
<feature type="transmembrane region" description="Helical" evidence="2">
    <location>
        <begin position="208"/>
        <end position="231"/>
    </location>
</feature>
<evidence type="ECO:0000313" key="3">
    <source>
        <dbReference type="EMBL" id="KAA9110417.1"/>
    </source>
</evidence>
<organism evidence="3 4">
    <name type="scientific">Microbacterium rhizomatis</name>
    <dbReference type="NCBI Taxonomy" id="1631477"/>
    <lineage>
        <taxon>Bacteria</taxon>
        <taxon>Bacillati</taxon>
        <taxon>Actinomycetota</taxon>
        <taxon>Actinomycetes</taxon>
        <taxon>Micrococcales</taxon>
        <taxon>Microbacteriaceae</taxon>
        <taxon>Microbacterium</taxon>
    </lineage>
</organism>
<feature type="transmembrane region" description="Helical" evidence="2">
    <location>
        <begin position="29"/>
        <end position="52"/>
    </location>
</feature>
<feature type="transmembrane region" description="Helical" evidence="2">
    <location>
        <begin position="237"/>
        <end position="258"/>
    </location>
</feature>
<feature type="region of interest" description="Disordered" evidence="1">
    <location>
        <begin position="1"/>
        <end position="21"/>
    </location>
</feature>
<keyword evidence="4" id="KW-1185">Reference proteome</keyword>
<protein>
    <recommendedName>
        <fullName evidence="5">ABC transporter permease</fullName>
    </recommendedName>
</protein>
<feature type="transmembrane region" description="Helical" evidence="2">
    <location>
        <begin position="323"/>
        <end position="342"/>
    </location>
</feature>
<sequence length="366" mass="37163">MSTSTSDHTDSTRRTAHEPAAPTVRHTKWGLAVAFGLAGAVVVALIVLAFLWPVATAEPRNLPIAISGPSAQVDGLEAALDEKTGGLFAYTRVDDRAAAVAAIQDRSVYGAIVLGQAPEVLTAGAANVSVAQQLTGLAAQLQQQLAAQVAAAGGDASQVKVAVTDVVPLSANDPNGAALAVASFPLVLGEMLGGILVSFLVVGTWRRVTALVVYGVAAGLAVTAILQPWFGVLQGDFLINALALGLAMFATASLIVGLNALIGRAGIAVGAILTILVANPISSATLPHQFLAGPWGDIGQFFVPGAASTLVRSLSYFPAADTAAQWLTLVAWAAAGLLLSILGHFRNQAPVALPESELDPLPANAA</sequence>
<reference evidence="4" key="1">
    <citation type="submission" date="2019-09" db="EMBL/GenBank/DDBJ databases">
        <title>Mumia zhuanghuii sp. nov. isolated from the intestinal contents of plateau pika (Ochotona curzoniae) in the Qinghai-Tibet plateau of China.</title>
        <authorList>
            <person name="Tian Z."/>
        </authorList>
    </citation>
    <scope>NUCLEOTIDE SEQUENCE [LARGE SCALE GENOMIC DNA]</scope>
    <source>
        <strain evidence="4">JCM 30598</strain>
    </source>
</reference>
<proteinExistence type="predicted"/>
<dbReference type="OrthoDB" id="2151407at2"/>
<gene>
    <name evidence="3" type="ORF">F6B43_01625</name>
</gene>
<keyword evidence="2" id="KW-1133">Transmembrane helix</keyword>
<dbReference type="AlphaFoldDB" id="A0A5J5J2I4"/>
<keyword evidence="2" id="KW-0812">Transmembrane</keyword>
<feature type="compositionally biased region" description="Basic and acidic residues" evidence="1">
    <location>
        <begin position="7"/>
        <end position="17"/>
    </location>
</feature>
<feature type="transmembrane region" description="Helical" evidence="2">
    <location>
        <begin position="177"/>
        <end position="201"/>
    </location>
</feature>
<evidence type="ECO:0000256" key="1">
    <source>
        <dbReference type="SAM" id="MobiDB-lite"/>
    </source>
</evidence>
<name>A0A5J5J2I4_9MICO</name>